<dbReference type="Proteomes" id="UP000478052">
    <property type="component" value="Unassembled WGS sequence"/>
</dbReference>
<feature type="signal peptide" evidence="1">
    <location>
        <begin position="1"/>
        <end position="23"/>
    </location>
</feature>
<keyword evidence="1" id="KW-0732">Signal</keyword>
<accession>A0A6G0VHH9</accession>
<organism evidence="2 3">
    <name type="scientific">Aphis craccivora</name>
    <name type="common">Cowpea aphid</name>
    <dbReference type="NCBI Taxonomy" id="307492"/>
    <lineage>
        <taxon>Eukaryota</taxon>
        <taxon>Metazoa</taxon>
        <taxon>Ecdysozoa</taxon>
        <taxon>Arthropoda</taxon>
        <taxon>Hexapoda</taxon>
        <taxon>Insecta</taxon>
        <taxon>Pterygota</taxon>
        <taxon>Neoptera</taxon>
        <taxon>Paraneoptera</taxon>
        <taxon>Hemiptera</taxon>
        <taxon>Sternorrhyncha</taxon>
        <taxon>Aphidomorpha</taxon>
        <taxon>Aphidoidea</taxon>
        <taxon>Aphididae</taxon>
        <taxon>Aphidini</taxon>
        <taxon>Aphis</taxon>
        <taxon>Aphis</taxon>
    </lineage>
</organism>
<protein>
    <submittedName>
        <fullName evidence="2">Putative transposase-like protein</fullName>
    </submittedName>
</protein>
<dbReference type="AlphaFoldDB" id="A0A6G0VHH9"/>
<comment type="caution">
    <text evidence="2">The sequence shown here is derived from an EMBL/GenBank/DDBJ whole genome shotgun (WGS) entry which is preliminary data.</text>
</comment>
<name>A0A6G0VHH9_APHCR</name>
<dbReference type="EMBL" id="VUJU01017253">
    <property type="protein sequence ID" value="KAF0684322.1"/>
    <property type="molecule type" value="Genomic_DNA"/>
</dbReference>
<gene>
    <name evidence="2" type="ORF">FWK35_00036257</name>
</gene>
<reference evidence="2 3" key="1">
    <citation type="submission" date="2019-08" db="EMBL/GenBank/DDBJ databases">
        <title>Whole genome of Aphis craccivora.</title>
        <authorList>
            <person name="Voronova N.V."/>
            <person name="Shulinski R.S."/>
            <person name="Bandarenka Y.V."/>
            <person name="Zhorov D.G."/>
            <person name="Warner D."/>
        </authorList>
    </citation>
    <scope>NUCLEOTIDE SEQUENCE [LARGE SCALE GENOMIC DNA]</scope>
    <source>
        <strain evidence="2">180601</strain>
        <tissue evidence="2">Whole Body</tissue>
    </source>
</reference>
<feature type="non-terminal residue" evidence="2">
    <location>
        <position position="80"/>
    </location>
</feature>
<evidence type="ECO:0000256" key="1">
    <source>
        <dbReference type="SAM" id="SignalP"/>
    </source>
</evidence>
<feature type="chain" id="PRO_5026041683" evidence="1">
    <location>
        <begin position="24"/>
        <end position="80"/>
    </location>
</feature>
<feature type="non-terminal residue" evidence="2">
    <location>
        <position position="1"/>
    </location>
</feature>
<keyword evidence="3" id="KW-1185">Reference proteome</keyword>
<sequence>KRDSNIILLIIVIILFGHRGTLLKQQEVVNSAKWGNKKRCGMKKHFLELYLIEFMWRICLGEQNAFETYLFYLLDFYEFV</sequence>
<evidence type="ECO:0000313" key="3">
    <source>
        <dbReference type="Proteomes" id="UP000478052"/>
    </source>
</evidence>
<proteinExistence type="predicted"/>
<evidence type="ECO:0000313" key="2">
    <source>
        <dbReference type="EMBL" id="KAF0684322.1"/>
    </source>
</evidence>